<accession>A0A1J1I3Q0</accession>
<protein>
    <submittedName>
        <fullName evidence="9">CLUMA_CG008455, isoform A</fullName>
    </submittedName>
</protein>
<evidence type="ECO:0000313" key="9">
    <source>
        <dbReference type="EMBL" id="CRK94967.1"/>
    </source>
</evidence>
<keyword evidence="3 7" id="KW-0863">Zinc-finger</keyword>
<keyword evidence="1" id="KW-0479">Metal-binding</keyword>
<evidence type="ECO:0000256" key="5">
    <source>
        <dbReference type="ARBA" id="ARBA00023242"/>
    </source>
</evidence>
<evidence type="ECO:0000256" key="2">
    <source>
        <dbReference type="ARBA" id="ARBA00022737"/>
    </source>
</evidence>
<keyword evidence="10" id="KW-1185">Reference proteome</keyword>
<feature type="domain" description="C2H2-type" evidence="8">
    <location>
        <begin position="18"/>
        <end position="45"/>
    </location>
</feature>
<evidence type="ECO:0000256" key="6">
    <source>
        <dbReference type="ARBA" id="ARBA00037948"/>
    </source>
</evidence>
<evidence type="ECO:0000313" key="10">
    <source>
        <dbReference type="Proteomes" id="UP000183832"/>
    </source>
</evidence>
<keyword evidence="5" id="KW-0539">Nucleus</keyword>
<name>A0A1J1I3Q0_9DIPT</name>
<evidence type="ECO:0000256" key="1">
    <source>
        <dbReference type="ARBA" id="ARBA00022723"/>
    </source>
</evidence>
<sequence>MLLQRHLRRLHEYKGPSLTCEVCGKISITQAEHRRHVMVHTDELPYKCKFCSRKFKHRSGARYHTLSEHTGERPYHCPVENCDLTFIDHPNANKHIKTTHGLIGVKPVLVRKNK</sequence>
<evidence type="ECO:0000256" key="4">
    <source>
        <dbReference type="ARBA" id="ARBA00022833"/>
    </source>
</evidence>
<feature type="domain" description="C2H2-type" evidence="8">
    <location>
        <begin position="46"/>
        <end position="74"/>
    </location>
</feature>
<dbReference type="SUPFAM" id="SSF57667">
    <property type="entry name" value="beta-beta-alpha zinc fingers"/>
    <property type="match status" value="2"/>
</dbReference>
<evidence type="ECO:0000256" key="3">
    <source>
        <dbReference type="ARBA" id="ARBA00022771"/>
    </source>
</evidence>
<dbReference type="PROSITE" id="PS50157">
    <property type="entry name" value="ZINC_FINGER_C2H2_2"/>
    <property type="match status" value="2"/>
</dbReference>
<dbReference type="Pfam" id="PF00096">
    <property type="entry name" value="zf-C2H2"/>
    <property type="match status" value="1"/>
</dbReference>
<dbReference type="InterPro" id="IPR013087">
    <property type="entry name" value="Znf_C2H2_type"/>
</dbReference>
<dbReference type="Proteomes" id="UP000183832">
    <property type="component" value="Unassembled WGS sequence"/>
</dbReference>
<dbReference type="PROSITE" id="PS00028">
    <property type="entry name" value="ZINC_FINGER_C2H2_1"/>
    <property type="match status" value="2"/>
</dbReference>
<keyword evidence="4" id="KW-0862">Zinc</keyword>
<dbReference type="InterPro" id="IPR036236">
    <property type="entry name" value="Znf_C2H2_sf"/>
</dbReference>
<keyword evidence="2" id="KW-0677">Repeat</keyword>
<reference evidence="9 10" key="1">
    <citation type="submission" date="2015-04" db="EMBL/GenBank/DDBJ databases">
        <authorList>
            <person name="Syromyatnikov M.Y."/>
            <person name="Popov V.N."/>
        </authorList>
    </citation>
    <scope>NUCLEOTIDE SEQUENCE [LARGE SCALE GENOMIC DNA]</scope>
</reference>
<dbReference type="GO" id="GO:0000978">
    <property type="term" value="F:RNA polymerase II cis-regulatory region sequence-specific DNA binding"/>
    <property type="evidence" value="ECO:0007669"/>
    <property type="project" value="TreeGrafter"/>
</dbReference>
<dbReference type="InterPro" id="IPR050527">
    <property type="entry name" value="Snail/Krueppel_Znf"/>
</dbReference>
<dbReference type="Gene3D" id="3.30.160.60">
    <property type="entry name" value="Classic Zinc Finger"/>
    <property type="match status" value="3"/>
</dbReference>
<comment type="similarity">
    <text evidence="6">Belongs to the snail C2H2-type zinc-finger protein family.</text>
</comment>
<dbReference type="PANTHER" id="PTHR24388">
    <property type="entry name" value="ZINC FINGER PROTEIN"/>
    <property type="match status" value="1"/>
</dbReference>
<dbReference type="OrthoDB" id="30289at2759"/>
<dbReference type="PANTHER" id="PTHR24388:SF104">
    <property type="entry name" value="AT-RICH BINDING PROTEIN-RELATED"/>
    <property type="match status" value="1"/>
</dbReference>
<dbReference type="GO" id="GO:0000981">
    <property type="term" value="F:DNA-binding transcription factor activity, RNA polymerase II-specific"/>
    <property type="evidence" value="ECO:0007669"/>
    <property type="project" value="TreeGrafter"/>
</dbReference>
<dbReference type="STRING" id="568069.A0A1J1I3Q0"/>
<dbReference type="SMART" id="SM00355">
    <property type="entry name" value="ZnF_C2H2"/>
    <property type="match status" value="3"/>
</dbReference>
<proteinExistence type="inferred from homology"/>
<dbReference type="AlphaFoldDB" id="A0A1J1I3Q0"/>
<evidence type="ECO:0000256" key="7">
    <source>
        <dbReference type="PROSITE-ProRule" id="PRU00042"/>
    </source>
</evidence>
<evidence type="ECO:0000259" key="8">
    <source>
        <dbReference type="PROSITE" id="PS50157"/>
    </source>
</evidence>
<dbReference type="GO" id="GO:0008270">
    <property type="term" value="F:zinc ion binding"/>
    <property type="evidence" value="ECO:0007669"/>
    <property type="project" value="UniProtKB-KW"/>
</dbReference>
<dbReference type="EMBL" id="CVRI01000040">
    <property type="protein sequence ID" value="CRK94967.1"/>
    <property type="molecule type" value="Genomic_DNA"/>
</dbReference>
<gene>
    <name evidence="9" type="ORF">CLUMA_CG008455</name>
</gene>
<organism evidence="9 10">
    <name type="scientific">Clunio marinus</name>
    <dbReference type="NCBI Taxonomy" id="568069"/>
    <lineage>
        <taxon>Eukaryota</taxon>
        <taxon>Metazoa</taxon>
        <taxon>Ecdysozoa</taxon>
        <taxon>Arthropoda</taxon>
        <taxon>Hexapoda</taxon>
        <taxon>Insecta</taxon>
        <taxon>Pterygota</taxon>
        <taxon>Neoptera</taxon>
        <taxon>Endopterygota</taxon>
        <taxon>Diptera</taxon>
        <taxon>Nematocera</taxon>
        <taxon>Chironomoidea</taxon>
        <taxon>Chironomidae</taxon>
        <taxon>Clunio</taxon>
    </lineage>
</organism>